<reference evidence="8" key="1">
    <citation type="journal article" date="2019" name="Int. J. Syst. Evol. Microbiol.">
        <title>The Global Catalogue of Microorganisms (GCM) 10K type strain sequencing project: providing services to taxonomists for standard genome sequencing and annotation.</title>
        <authorList>
            <consortium name="The Broad Institute Genomics Platform"/>
            <consortium name="The Broad Institute Genome Sequencing Center for Infectious Disease"/>
            <person name="Wu L."/>
            <person name="Ma J."/>
        </authorList>
    </citation>
    <scope>NUCLEOTIDE SEQUENCE [LARGE SCALE GENOMIC DNA]</scope>
    <source>
        <strain evidence="8">CGMCC 4.7106</strain>
    </source>
</reference>
<evidence type="ECO:0000256" key="3">
    <source>
        <dbReference type="ARBA" id="ARBA00023002"/>
    </source>
</evidence>
<protein>
    <submittedName>
        <fullName evidence="7">Zn-dependent alcohol dehydrogenase</fullName>
    </submittedName>
</protein>
<comment type="similarity">
    <text evidence="5">Belongs to the zinc-containing alcohol dehydrogenase family.</text>
</comment>
<proteinExistence type="inferred from homology"/>
<dbReference type="Gene3D" id="3.90.180.10">
    <property type="entry name" value="Medium-chain alcohol dehydrogenases, catalytic domain"/>
    <property type="match status" value="1"/>
</dbReference>
<dbReference type="InterPro" id="IPR011032">
    <property type="entry name" value="GroES-like_sf"/>
</dbReference>
<feature type="domain" description="Enoyl reductase (ER)" evidence="6">
    <location>
        <begin position="14"/>
        <end position="366"/>
    </location>
</feature>
<dbReference type="InterPro" id="IPR002328">
    <property type="entry name" value="ADH_Zn_CS"/>
</dbReference>
<evidence type="ECO:0000259" key="6">
    <source>
        <dbReference type="SMART" id="SM00829"/>
    </source>
</evidence>
<dbReference type="CDD" id="cd08279">
    <property type="entry name" value="Zn_ADH_class_III"/>
    <property type="match status" value="1"/>
</dbReference>
<evidence type="ECO:0000313" key="8">
    <source>
        <dbReference type="Proteomes" id="UP001597375"/>
    </source>
</evidence>
<name>A0ABW5DD63_9BACT</name>
<dbReference type="Pfam" id="PF00107">
    <property type="entry name" value="ADH_zinc_N"/>
    <property type="match status" value="1"/>
</dbReference>
<evidence type="ECO:0000256" key="4">
    <source>
        <dbReference type="ARBA" id="ARBA00023027"/>
    </source>
</evidence>
<dbReference type="SUPFAM" id="SSF51735">
    <property type="entry name" value="NAD(P)-binding Rossmann-fold domains"/>
    <property type="match status" value="1"/>
</dbReference>
<organism evidence="7 8">
    <name type="scientific">Luteolibacter algae</name>
    <dbReference type="NCBI Taxonomy" id="454151"/>
    <lineage>
        <taxon>Bacteria</taxon>
        <taxon>Pseudomonadati</taxon>
        <taxon>Verrucomicrobiota</taxon>
        <taxon>Verrucomicrobiia</taxon>
        <taxon>Verrucomicrobiales</taxon>
        <taxon>Verrucomicrobiaceae</taxon>
        <taxon>Luteolibacter</taxon>
    </lineage>
</organism>
<evidence type="ECO:0000256" key="2">
    <source>
        <dbReference type="ARBA" id="ARBA00022833"/>
    </source>
</evidence>
<evidence type="ECO:0000256" key="5">
    <source>
        <dbReference type="RuleBase" id="RU361277"/>
    </source>
</evidence>
<evidence type="ECO:0000313" key="7">
    <source>
        <dbReference type="EMBL" id="MFD2257335.1"/>
    </source>
</evidence>
<keyword evidence="4" id="KW-0520">NAD</keyword>
<dbReference type="InterPro" id="IPR013154">
    <property type="entry name" value="ADH-like_N"/>
</dbReference>
<sequence length="372" mass="39631">MSIQSRAAVADGKGSFTIEDIEVHPPQRDEVLVTIRASGVCHTDYDSLNWGGNFVLGHEGAGIVEAIGDGVDHVKVGDRVLLNWAIPCKTCYQCQSGNQNICETNSQVTGRNPDDGAARPGATTWRGEPIGRSFNIGTLSSHTVVRKEAVIPMTVEIPFASACILGCGVMTGYGSVVNAARLPAGSSAVVLGTGGVGLNSIQAARISGAAKIIAVDVNEQRLEMAREFGATHTILASREDIGLLKAAEDVKQLCGGRGADFAFECTGIPALGAAPLAMVRNAGMAVQVSGIEQVIQFDMNLFEWDKIYINPLYGKSIPEQDFPKLLELYERGLLKLDELITRTYPLESLQQALDDMLAGRNAKGVILFDVQS</sequence>
<dbReference type="PROSITE" id="PS00059">
    <property type="entry name" value="ADH_ZINC"/>
    <property type="match status" value="1"/>
</dbReference>
<dbReference type="RefSeq" id="WP_386820621.1">
    <property type="nucleotide sequence ID" value="NZ_JBHUIT010000026.1"/>
</dbReference>
<comment type="cofactor">
    <cofactor evidence="5">
        <name>Zn(2+)</name>
        <dbReference type="ChEBI" id="CHEBI:29105"/>
    </cofactor>
</comment>
<dbReference type="Proteomes" id="UP001597375">
    <property type="component" value="Unassembled WGS sequence"/>
</dbReference>
<keyword evidence="3" id="KW-0560">Oxidoreductase</keyword>
<accession>A0ABW5DD63</accession>
<dbReference type="SUPFAM" id="SSF50129">
    <property type="entry name" value="GroES-like"/>
    <property type="match status" value="2"/>
</dbReference>
<dbReference type="Pfam" id="PF08240">
    <property type="entry name" value="ADH_N"/>
    <property type="match status" value="1"/>
</dbReference>
<dbReference type="InterPro" id="IPR036291">
    <property type="entry name" value="NAD(P)-bd_dom_sf"/>
</dbReference>
<dbReference type="InterPro" id="IPR020843">
    <property type="entry name" value="ER"/>
</dbReference>
<keyword evidence="8" id="KW-1185">Reference proteome</keyword>
<keyword evidence="1 5" id="KW-0479">Metal-binding</keyword>
<dbReference type="Gene3D" id="3.40.50.720">
    <property type="entry name" value="NAD(P)-binding Rossmann-like Domain"/>
    <property type="match status" value="1"/>
</dbReference>
<dbReference type="EMBL" id="JBHUIT010000026">
    <property type="protein sequence ID" value="MFD2257335.1"/>
    <property type="molecule type" value="Genomic_DNA"/>
</dbReference>
<dbReference type="InterPro" id="IPR013149">
    <property type="entry name" value="ADH-like_C"/>
</dbReference>
<dbReference type="PANTHER" id="PTHR43880:SF12">
    <property type="entry name" value="ALCOHOL DEHYDROGENASE CLASS-3"/>
    <property type="match status" value="1"/>
</dbReference>
<keyword evidence="2 5" id="KW-0862">Zinc</keyword>
<dbReference type="PANTHER" id="PTHR43880">
    <property type="entry name" value="ALCOHOL DEHYDROGENASE"/>
    <property type="match status" value="1"/>
</dbReference>
<evidence type="ECO:0000256" key="1">
    <source>
        <dbReference type="ARBA" id="ARBA00022723"/>
    </source>
</evidence>
<dbReference type="SMART" id="SM00829">
    <property type="entry name" value="PKS_ER"/>
    <property type="match status" value="1"/>
</dbReference>
<gene>
    <name evidence="7" type="ORF">ACFSSA_11670</name>
</gene>
<comment type="caution">
    <text evidence="7">The sequence shown here is derived from an EMBL/GenBank/DDBJ whole genome shotgun (WGS) entry which is preliminary data.</text>
</comment>